<dbReference type="InterPro" id="IPR027417">
    <property type="entry name" value="P-loop_NTPase"/>
</dbReference>
<evidence type="ECO:0000256" key="6">
    <source>
        <dbReference type="ARBA" id="ARBA00022932"/>
    </source>
</evidence>
<dbReference type="Gene3D" id="3.40.50.300">
    <property type="entry name" value="P-loop containing nucleotide triphosphate hydrolases"/>
    <property type="match status" value="1"/>
</dbReference>
<gene>
    <name evidence="9" type="ORF">M997_1634</name>
</gene>
<dbReference type="RefSeq" id="WP_064719621.1">
    <property type="nucleotide sequence ID" value="NZ_LXEV01000021.1"/>
</dbReference>
<protein>
    <recommendedName>
        <fullName evidence="2">DNA polymerase III subunit delta'</fullName>
        <ecNumber evidence="1">2.7.7.7</ecNumber>
    </recommendedName>
</protein>
<dbReference type="InterPro" id="IPR004622">
    <property type="entry name" value="DNA_pol_HolB"/>
</dbReference>
<dbReference type="Proteomes" id="UP000078250">
    <property type="component" value="Unassembled WGS sequence"/>
</dbReference>
<dbReference type="NCBIfam" id="TIGR00678">
    <property type="entry name" value="holB"/>
    <property type="match status" value="1"/>
</dbReference>
<keyword evidence="5" id="KW-0235">DNA replication</keyword>
<evidence type="ECO:0000256" key="3">
    <source>
        <dbReference type="ARBA" id="ARBA00022679"/>
    </source>
</evidence>
<dbReference type="SUPFAM" id="SSF48019">
    <property type="entry name" value="post-AAA+ oligomerization domain-like"/>
    <property type="match status" value="1"/>
</dbReference>
<dbReference type="SUPFAM" id="SSF52540">
    <property type="entry name" value="P-loop containing nucleoside triphosphate hydrolases"/>
    <property type="match status" value="1"/>
</dbReference>
<evidence type="ECO:0000256" key="5">
    <source>
        <dbReference type="ARBA" id="ARBA00022705"/>
    </source>
</evidence>
<evidence type="ECO:0000259" key="8">
    <source>
        <dbReference type="Pfam" id="PF09115"/>
    </source>
</evidence>
<proteinExistence type="predicted"/>
<evidence type="ECO:0000256" key="4">
    <source>
        <dbReference type="ARBA" id="ARBA00022695"/>
    </source>
</evidence>
<dbReference type="EC" id="2.7.7.7" evidence="1"/>
<dbReference type="EMBL" id="LXEV01000021">
    <property type="protein sequence ID" value="OAT47107.1"/>
    <property type="molecule type" value="Genomic_DNA"/>
</dbReference>
<comment type="catalytic activity">
    <reaction evidence="7">
        <text>DNA(n) + a 2'-deoxyribonucleoside 5'-triphosphate = DNA(n+1) + diphosphate</text>
        <dbReference type="Rhea" id="RHEA:22508"/>
        <dbReference type="Rhea" id="RHEA-COMP:17339"/>
        <dbReference type="Rhea" id="RHEA-COMP:17340"/>
        <dbReference type="ChEBI" id="CHEBI:33019"/>
        <dbReference type="ChEBI" id="CHEBI:61560"/>
        <dbReference type="ChEBI" id="CHEBI:173112"/>
        <dbReference type="EC" id="2.7.7.7"/>
    </reaction>
</comment>
<feature type="domain" description="DNA polymerase III delta subunit C-terminal" evidence="8">
    <location>
        <begin position="208"/>
        <end position="320"/>
    </location>
</feature>
<evidence type="ECO:0000256" key="7">
    <source>
        <dbReference type="ARBA" id="ARBA00049244"/>
    </source>
</evidence>
<keyword evidence="4 9" id="KW-0548">Nucleotidyltransferase</keyword>
<dbReference type="InterPro" id="IPR008921">
    <property type="entry name" value="DNA_pol3_clamp-load_cplx_C"/>
</dbReference>
<dbReference type="Gene3D" id="1.20.272.10">
    <property type="match status" value="1"/>
</dbReference>
<sequence length="327" mass="37475">MNWYPWLNQAYRQLISMYQEGRGHHALLLQASEGMGAEALSYGLSRWLMCQNKQGLKSCNECHSCHLMLAQTHPDWHILQCEKGKASIGIETVRKITEKLEHHAQQGGSRVVWIKETQALTEAAANALLKTLEEPPKNTYFLLDCQQPESLLATLRSRCFHYHLAAPAINHAGHWLQQQLPNIPYSNIITAINLSQGAPVLALRLLKEEWQERDNFCQGLLNGLQQRNLYAFLPQLNQDNVDRRLYWLLSLLLDALKLQSNAQTYCVNQDQQPLIIALSQLPSDVLLSVIDGWKQCRYQLMSIPSLNRELLLAEQLLVWENQLVTQH</sequence>
<dbReference type="Pfam" id="PF13177">
    <property type="entry name" value="DNA_pol3_delta2"/>
    <property type="match status" value="1"/>
</dbReference>
<evidence type="ECO:0000313" key="10">
    <source>
        <dbReference type="Proteomes" id="UP000078250"/>
    </source>
</evidence>
<dbReference type="InterPro" id="IPR050238">
    <property type="entry name" value="DNA_Rep/Repair_Clamp_Loader"/>
</dbReference>
<dbReference type="InterPro" id="IPR015199">
    <property type="entry name" value="DNA_pol_III_delta_C"/>
</dbReference>
<evidence type="ECO:0000313" key="9">
    <source>
        <dbReference type="EMBL" id="OAT47107.1"/>
    </source>
</evidence>
<dbReference type="PANTHER" id="PTHR11669:SF8">
    <property type="entry name" value="DNA POLYMERASE III SUBUNIT DELTA"/>
    <property type="match status" value="1"/>
</dbReference>
<organism evidence="9 10">
    <name type="scientific">Proteus hauseri ATCC 700826</name>
    <dbReference type="NCBI Taxonomy" id="1354271"/>
    <lineage>
        <taxon>Bacteria</taxon>
        <taxon>Pseudomonadati</taxon>
        <taxon>Pseudomonadota</taxon>
        <taxon>Gammaproteobacteria</taxon>
        <taxon>Enterobacterales</taxon>
        <taxon>Morganellaceae</taxon>
        <taxon>Proteus</taxon>
    </lineage>
</organism>
<accession>A0AAJ3LTS5</accession>
<dbReference type="GO" id="GO:0008408">
    <property type="term" value="F:3'-5' exonuclease activity"/>
    <property type="evidence" value="ECO:0007669"/>
    <property type="project" value="InterPro"/>
</dbReference>
<dbReference type="GO" id="GO:0003887">
    <property type="term" value="F:DNA-directed DNA polymerase activity"/>
    <property type="evidence" value="ECO:0007669"/>
    <property type="project" value="UniProtKB-KW"/>
</dbReference>
<evidence type="ECO:0000256" key="1">
    <source>
        <dbReference type="ARBA" id="ARBA00012417"/>
    </source>
</evidence>
<dbReference type="PANTHER" id="PTHR11669">
    <property type="entry name" value="REPLICATION FACTOR C / DNA POLYMERASE III GAMMA-TAU SUBUNIT"/>
    <property type="match status" value="1"/>
</dbReference>
<dbReference type="FunFam" id="3.40.50.300:FF:000890">
    <property type="entry name" value="DNA polymerase III subunit delta"/>
    <property type="match status" value="1"/>
</dbReference>
<comment type="caution">
    <text evidence="9">The sequence shown here is derived from an EMBL/GenBank/DDBJ whole genome shotgun (WGS) entry which is preliminary data.</text>
</comment>
<dbReference type="GO" id="GO:0009360">
    <property type="term" value="C:DNA polymerase III complex"/>
    <property type="evidence" value="ECO:0007669"/>
    <property type="project" value="InterPro"/>
</dbReference>
<dbReference type="AlphaFoldDB" id="A0AAJ3LTS5"/>
<dbReference type="Pfam" id="PF09115">
    <property type="entry name" value="DNApol3-delta_C"/>
    <property type="match status" value="1"/>
</dbReference>
<reference evidence="9 10" key="1">
    <citation type="submission" date="2016-04" db="EMBL/GenBank/DDBJ databases">
        <title>ATOL: Assembling a taxonomically balanced genome-scale reconstruction of the evolutionary history of the Enterobacteriaceae.</title>
        <authorList>
            <person name="Plunkett G.III."/>
            <person name="Neeno-Eckwall E.C."/>
            <person name="Glasner J.D."/>
            <person name="Perna N.T."/>
        </authorList>
    </citation>
    <scope>NUCLEOTIDE SEQUENCE [LARGE SCALE GENOMIC DNA]</scope>
    <source>
        <strain evidence="9 10">ATCC 700826</strain>
    </source>
</reference>
<keyword evidence="10" id="KW-1185">Reference proteome</keyword>
<keyword evidence="3 9" id="KW-0808">Transferase</keyword>
<dbReference type="GO" id="GO:0006261">
    <property type="term" value="P:DNA-templated DNA replication"/>
    <property type="evidence" value="ECO:0007669"/>
    <property type="project" value="TreeGrafter"/>
</dbReference>
<name>A0AAJ3LTS5_PROHU</name>
<evidence type="ECO:0000256" key="2">
    <source>
        <dbReference type="ARBA" id="ARBA00014363"/>
    </source>
</evidence>
<keyword evidence="6" id="KW-0239">DNA-directed DNA polymerase</keyword>
<dbReference type="GO" id="GO:0003677">
    <property type="term" value="F:DNA binding"/>
    <property type="evidence" value="ECO:0007669"/>
    <property type="project" value="InterPro"/>
</dbReference>